<dbReference type="GO" id="GO:1990904">
    <property type="term" value="C:ribonucleoprotein complex"/>
    <property type="evidence" value="ECO:0007669"/>
    <property type="project" value="UniProtKB-KW"/>
</dbReference>
<accession>A0A225DBM7</accession>
<dbReference type="InterPro" id="IPR047865">
    <property type="entry name" value="Ribosomal_uL10_bac_type"/>
</dbReference>
<dbReference type="SUPFAM" id="SSF160369">
    <property type="entry name" value="Ribosomal protein L10-like"/>
    <property type="match status" value="1"/>
</dbReference>
<dbReference type="Gene3D" id="6.10.250.290">
    <property type="match status" value="1"/>
</dbReference>
<sequence length="185" mass="19709">MSKKIKTLELDALRKSFGGVKSYAIIEPLKVDAATDFEFRKRLRDKKIKVQMVKNTYAKKIFGEMGISVDSWAGPTLMCWGGGSVKELASSVETLIKELRKDPKAPAKFKVKTAVADGQVVAWDVAQKMPTREEAIGDVLNAILSAGSALAGALTGPAAQLAGILKAIEEKKPEEAAAPAPTPAA</sequence>
<dbReference type="Proteomes" id="UP000214646">
    <property type="component" value="Unassembled WGS sequence"/>
</dbReference>
<evidence type="ECO:0000256" key="5">
    <source>
        <dbReference type="ARBA" id="ARBA00035202"/>
    </source>
</evidence>
<keyword evidence="3 7" id="KW-0689">Ribosomal protein</keyword>
<dbReference type="Pfam" id="PF00466">
    <property type="entry name" value="Ribosomal_L10"/>
    <property type="match status" value="1"/>
</dbReference>
<evidence type="ECO:0000256" key="1">
    <source>
        <dbReference type="ARBA" id="ARBA00002633"/>
    </source>
</evidence>
<dbReference type="AlphaFoldDB" id="A0A225DBM7"/>
<dbReference type="Gene3D" id="3.30.70.1730">
    <property type="match status" value="1"/>
</dbReference>
<dbReference type="InterPro" id="IPR001790">
    <property type="entry name" value="Ribosomal_uL10"/>
</dbReference>
<comment type="similarity">
    <text evidence="2">Belongs to the universal ribosomal protein uL10 family.</text>
</comment>
<dbReference type="PANTHER" id="PTHR11560">
    <property type="entry name" value="39S RIBOSOMAL PROTEIN L10, MITOCHONDRIAL"/>
    <property type="match status" value="1"/>
</dbReference>
<protein>
    <recommendedName>
        <fullName evidence="5">Large ribosomal subunit protein uL10</fullName>
    </recommendedName>
    <alternativeName>
        <fullName evidence="6">50S ribosomal protein L10</fullName>
    </alternativeName>
</protein>
<comment type="caution">
    <text evidence="7">The sequence shown here is derived from an EMBL/GenBank/DDBJ whole genome shotgun (WGS) entry which is preliminary data.</text>
</comment>
<evidence type="ECO:0000256" key="6">
    <source>
        <dbReference type="ARBA" id="ARBA00035502"/>
    </source>
</evidence>
<proteinExistence type="inferred from homology"/>
<evidence type="ECO:0000313" key="7">
    <source>
        <dbReference type="EMBL" id="OWK35928.1"/>
    </source>
</evidence>
<keyword evidence="8" id="KW-1185">Reference proteome</keyword>
<name>A0A225DBM7_9BACT</name>
<dbReference type="NCBIfam" id="NF000955">
    <property type="entry name" value="PRK00099.1-1"/>
    <property type="match status" value="1"/>
</dbReference>
<keyword evidence="4" id="KW-0687">Ribonucleoprotein</keyword>
<dbReference type="InterPro" id="IPR043141">
    <property type="entry name" value="Ribosomal_uL10-like_sf"/>
</dbReference>
<comment type="function">
    <text evidence="1">Forms part of the ribosomal stalk, playing a central role in the interaction of the ribosome with GTP-bound translation factors.</text>
</comment>
<reference evidence="8" key="1">
    <citation type="submission" date="2017-06" db="EMBL/GenBank/DDBJ databases">
        <title>Genome analysis of Fimbriiglobus ruber SP5, the first member of the order Planctomycetales with confirmed chitinolytic capability.</title>
        <authorList>
            <person name="Ravin N.V."/>
            <person name="Rakitin A.L."/>
            <person name="Ivanova A.A."/>
            <person name="Beletsky A.V."/>
            <person name="Kulichevskaya I.S."/>
            <person name="Mardanov A.V."/>
            <person name="Dedysh S.N."/>
        </authorList>
    </citation>
    <scope>NUCLEOTIDE SEQUENCE [LARGE SCALE GENOMIC DNA]</scope>
    <source>
        <strain evidence="8">SP5</strain>
    </source>
</reference>
<evidence type="ECO:0000256" key="2">
    <source>
        <dbReference type="ARBA" id="ARBA00008889"/>
    </source>
</evidence>
<gene>
    <name evidence="7" type="ORF">FRUB_08491</name>
</gene>
<dbReference type="EMBL" id="NIDE01000017">
    <property type="protein sequence ID" value="OWK35928.1"/>
    <property type="molecule type" value="Genomic_DNA"/>
</dbReference>
<organism evidence="7 8">
    <name type="scientific">Fimbriiglobus ruber</name>
    <dbReference type="NCBI Taxonomy" id="1908690"/>
    <lineage>
        <taxon>Bacteria</taxon>
        <taxon>Pseudomonadati</taxon>
        <taxon>Planctomycetota</taxon>
        <taxon>Planctomycetia</taxon>
        <taxon>Gemmatales</taxon>
        <taxon>Gemmataceae</taxon>
        <taxon>Fimbriiglobus</taxon>
    </lineage>
</organism>
<dbReference type="RefSeq" id="WP_088259016.1">
    <property type="nucleotide sequence ID" value="NZ_NIDE01000017.1"/>
</dbReference>
<evidence type="ECO:0000313" key="8">
    <source>
        <dbReference type="Proteomes" id="UP000214646"/>
    </source>
</evidence>
<evidence type="ECO:0000256" key="3">
    <source>
        <dbReference type="ARBA" id="ARBA00022980"/>
    </source>
</evidence>
<evidence type="ECO:0000256" key="4">
    <source>
        <dbReference type="ARBA" id="ARBA00023274"/>
    </source>
</evidence>
<dbReference type="OrthoDB" id="278380at2"/>
<dbReference type="GO" id="GO:0005840">
    <property type="term" value="C:ribosome"/>
    <property type="evidence" value="ECO:0007669"/>
    <property type="project" value="UniProtKB-KW"/>
</dbReference>